<organism evidence="1 2">
    <name type="scientific">Cichorium intybus</name>
    <name type="common">Chicory</name>
    <dbReference type="NCBI Taxonomy" id="13427"/>
    <lineage>
        <taxon>Eukaryota</taxon>
        <taxon>Viridiplantae</taxon>
        <taxon>Streptophyta</taxon>
        <taxon>Embryophyta</taxon>
        <taxon>Tracheophyta</taxon>
        <taxon>Spermatophyta</taxon>
        <taxon>Magnoliopsida</taxon>
        <taxon>eudicotyledons</taxon>
        <taxon>Gunneridae</taxon>
        <taxon>Pentapetalae</taxon>
        <taxon>asterids</taxon>
        <taxon>campanulids</taxon>
        <taxon>Asterales</taxon>
        <taxon>Asteraceae</taxon>
        <taxon>Cichorioideae</taxon>
        <taxon>Cichorieae</taxon>
        <taxon>Cichoriinae</taxon>
        <taxon>Cichorium</taxon>
    </lineage>
</organism>
<sequence length="121" mass="13486">MHAALRSPSPSTSPLVTLRQKRRRSLKKIKVNYVLDMDVDKAPDNPKNVEPDYETVTNVESSKISSPDTTISRKEVGSPEPERGVVNAALDLYDYHELLLSDCGKQITEALAADKFEDVDE</sequence>
<comment type="caution">
    <text evidence="1">The sequence shown here is derived from an EMBL/GenBank/DDBJ whole genome shotgun (WGS) entry which is preliminary data.</text>
</comment>
<proteinExistence type="predicted"/>
<name>A0ACB9AED1_CICIN</name>
<gene>
    <name evidence="1" type="ORF">L2E82_37857</name>
</gene>
<protein>
    <submittedName>
        <fullName evidence="1">Uncharacterized protein</fullName>
    </submittedName>
</protein>
<dbReference type="EMBL" id="CM042015">
    <property type="protein sequence ID" value="KAI3708584.1"/>
    <property type="molecule type" value="Genomic_DNA"/>
</dbReference>
<reference evidence="1 2" key="2">
    <citation type="journal article" date="2022" name="Mol. Ecol. Resour.">
        <title>The genomes of chicory, endive, great burdock and yacon provide insights into Asteraceae paleo-polyploidization history and plant inulin production.</title>
        <authorList>
            <person name="Fan W."/>
            <person name="Wang S."/>
            <person name="Wang H."/>
            <person name="Wang A."/>
            <person name="Jiang F."/>
            <person name="Liu H."/>
            <person name="Zhao H."/>
            <person name="Xu D."/>
            <person name="Zhang Y."/>
        </authorList>
    </citation>
    <scope>NUCLEOTIDE SEQUENCE [LARGE SCALE GENOMIC DNA]</scope>
    <source>
        <strain evidence="2">cv. Punajuju</strain>
        <tissue evidence="1">Leaves</tissue>
    </source>
</reference>
<keyword evidence="2" id="KW-1185">Reference proteome</keyword>
<evidence type="ECO:0000313" key="2">
    <source>
        <dbReference type="Proteomes" id="UP001055811"/>
    </source>
</evidence>
<reference evidence="2" key="1">
    <citation type="journal article" date="2022" name="Mol. Ecol. Resour.">
        <title>The genomes of chicory, endive, great burdock and yacon provide insights into Asteraceae palaeo-polyploidization history and plant inulin production.</title>
        <authorList>
            <person name="Fan W."/>
            <person name="Wang S."/>
            <person name="Wang H."/>
            <person name="Wang A."/>
            <person name="Jiang F."/>
            <person name="Liu H."/>
            <person name="Zhao H."/>
            <person name="Xu D."/>
            <person name="Zhang Y."/>
        </authorList>
    </citation>
    <scope>NUCLEOTIDE SEQUENCE [LARGE SCALE GENOMIC DNA]</scope>
    <source>
        <strain evidence="2">cv. Punajuju</strain>
    </source>
</reference>
<dbReference type="Proteomes" id="UP001055811">
    <property type="component" value="Linkage Group LG07"/>
</dbReference>
<evidence type="ECO:0000313" key="1">
    <source>
        <dbReference type="EMBL" id="KAI3708584.1"/>
    </source>
</evidence>
<accession>A0ACB9AED1</accession>